<evidence type="ECO:0000256" key="3">
    <source>
        <dbReference type="ARBA" id="ARBA00012663"/>
    </source>
</evidence>
<organism evidence="7 8">
    <name type="scientific">Pseudobacteroides cellulosolvens ATCC 35603 = DSM 2933</name>
    <dbReference type="NCBI Taxonomy" id="398512"/>
    <lineage>
        <taxon>Bacteria</taxon>
        <taxon>Bacillati</taxon>
        <taxon>Bacillota</taxon>
        <taxon>Clostridia</taxon>
        <taxon>Eubacteriales</taxon>
        <taxon>Oscillospiraceae</taxon>
        <taxon>Pseudobacteroides</taxon>
    </lineage>
</organism>
<feature type="domain" description="Glycoside hydrolase family 3 N-terminal" evidence="6">
    <location>
        <begin position="15"/>
        <end position="339"/>
    </location>
</feature>
<keyword evidence="5 7" id="KW-0326">Glycosidase</keyword>
<evidence type="ECO:0000313" key="7">
    <source>
        <dbReference type="EMBL" id="KNY25645.1"/>
    </source>
</evidence>
<evidence type="ECO:0000256" key="1">
    <source>
        <dbReference type="ARBA" id="ARBA00001231"/>
    </source>
</evidence>
<dbReference type="GO" id="GO:0004563">
    <property type="term" value="F:beta-N-acetylhexosaminidase activity"/>
    <property type="evidence" value="ECO:0007669"/>
    <property type="project" value="UniProtKB-EC"/>
</dbReference>
<dbReference type="AlphaFoldDB" id="A0A0L6JIT1"/>
<protein>
    <recommendedName>
        <fullName evidence="3">beta-N-acetylhexosaminidase</fullName>
        <ecNumber evidence="3">3.2.1.52</ecNumber>
    </recommendedName>
</protein>
<dbReference type="GO" id="GO:0009254">
    <property type="term" value="P:peptidoglycan turnover"/>
    <property type="evidence" value="ECO:0007669"/>
    <property type="project" value="TreeGrafter"/>
</dbReference>
<gene>
    <name evidence="7" type="ORF">Bccel_0905</name>
</gene>
<dbReference type="PANTHER" id="PTHR30480:SF13">
    <property type="entry name" value="BETA-HEXOSAMINIDASE"/>
    <property type="match status" value="1"/>
</dbReference>
<proteinExistence type="inferred from homology"/>
<dbReference type="InterPro" id="IPR036881">
    <property type="entry name" value="Glyco_hydro_3_C_sf"/>
</dbReference>
<dbReference type="InterPro" id="IPR036962">
    <property type="entry name" value="Glyco_hydro_3_N_sf"/>
</dbReference>
<keyword evidence="8" id="KW-1185">Reference proteome</keyword>
<dbReference type="SUPFAM" id="SSF51445">
    <property type="entry name" value="(Trans)glycosidases"/>
    <property type="match status" value="1"/>
</dbReference>
<comment type="similarity">
    <text evidence="2">Belongs to the glycosyl hydrolase 3 family.</text>
</comment>
<dbReference type="Proteomes" id="UP000036923">
    <property type="component" value="Unassembled WGS sequence"/>
</dbReference>
<dbReference type="Gene3D" id="3.40.50.1700">
    <property type="entry name" value="Glycoside hydrolase family 3 C-terminal domain"/>
    <property type="match status" value="1"/>
</dbReference>
<accession>A0A0L6JIT1</accession>
<evidence type="ECO:0000256" key="5">
    <source>
        <dbReference type="ARBA" id="ARBA00023295"/>
    </source>
</evidence>
<reference evidence="8" key="1">
    <citation type="submission" date="2015-07" db="EMBL/GenBank/DDBJ databases">
        <title>Near-Complete Genome Sequence of the Cellulolytic Bacterium Bacteroides (Pseudobacteroides) cellulosolvens ATCC 35603.</title>
        <authorList>
            <person name="Dassa B."/>
            <person name="Utturkar S.M."/>
            <person name="Klingeman D.M."/>
            <person name="Hurt R.A."/>
            <person name="Keller M."/>
            <person name="Xu J."/>
            <person name="Reddy Y.H.K."/>
            <person name="Borovok I."/>
            <person name="Grinberg I.R."/>
            <person name="Lamed R."/>
            <person name="Zhivin O."/>
            <person name="Bayer E.A."/>
            <person name="Brown S.D."/>
        </authorList>
    </citation>
    <scope>NUCLEOTIDE SEQUENCE [LARGE SCALE GENOMIC DNA]</scope>
    <source>
        <strain evidence="8">DSM 2933</strain>
    </source>
</reference>
<keyword evidence="4 7" id="KW-0378">Hydrolase</keyword>
<name>A0A0L6JIT1_9FIRM</name>
<evidence type="ECO:0000313" key="8">
    <source>
        <dbReference type="Proteomes" id="UP000036923"/>
    </source>
</evidence>
<sequence>MDKNWTIETLNRMSLEEKVGQLLMVFFYDIDSIESHNRIISEVQKYNLGGVFHSSLTKESLVSFSSSVQKAAKIPVLIAGDYECGPGWVVDGALRVSRPMTRGNAGDTELEYNIGKCIAKQGRAIGSTVTFSPVIDLNTNRLNPDVNIRAYGEDVDTVCNLAVPYIKGIQENGMLGCVKHFPGNGATDMDQHICTAIINCSREEMYENFLEAYKRTFKEADPAFVMVAHLEVPSLTTEINPKNGRVVPSSVSKEIVTDILKKELGFKGVAISDALNMGGITTHYSRQEVAVKSILAGIDMLLVFNPDDFYLEYDALLNAAKEGIIPIERIDDAVTNILNAKVKAGLNVDMGLPFEDSVINELFTPGKYDKLSVDAISRGITLLRNRDNVLPIKDIKGKKVIVLSTFNPDEETLTVQGQELIVMRDKTPELLRKRGAEVQEYNIPLHMTVADIYEIIGKAKEADYVFFNFFIAPSWGIGTLIPNKSSLRFLCSDY</sequence>
<comment type="caution">
    <text evidence="7">The sequence shown here is derived from an EMBL/GenBank/DDBJ whole genome shotgun (WGS) entry which is preliminary data.</text>
</comment>
<dbReference type="PANTHER" id="PTHR30480">
    <property type="entry name" value="BETA-HEXOSAMINIDASE-RELATED"/>
    <property type="match status" value="1"/>
</dbReference>
<dbReference type="eggNOG" id="COG1472">
    <property type="taxonomic scope" value="Bacteria"/>
</dbReference>
<dbReference type="Pfam" id="PF00933">
    <property type="entry name" value="Glyco_hydro_3"/>
    <property type="match status" value="1"/>
</dbReference>
<dbReference type="EC" id="3.2.1.52" evidence="3"/>
<dbReference type="InterPro" id="IPR017853">
    <property type="entry name" value="GH"/>
</dbReference>
<dbReference type="RefSeq" id="WP_050753103.1">
    <property type="nucleotide sequence ID" value="NZ_LGTC01000001.1"/>
</dbReference>
<evidence type="ECO:0000259" key="6">
    <source>
        <dbReference type="Pfam" id="PF00933"/>
    </source>
</evidence>
<dbReference type="InterPro" id="IPR001764">
    <property type="entry name" value="Glyco_hydro_3_N"/>
</dbReference>
<dbReference type="STRING" id="398512.Bccel_0905"/>
<comment type="catalytic activity">
    <reaction evidence="1">
        <text>Hydrolysis of terminal non-reducing N-acetyl-D-hexosamine residues in N-acetyl-beta-D-hexosaminides.</text>
        <dbReference type="EC" id="3.2.1.52"/>
    </reaction>
</comment>
<evidence type="ECO:0000256" key="2">
    <source>
        <dbReference type="ARBA" id="ARBA00005336"/>
    </source>
</evidence>
<dbReference type="InterPro" id="IPR050226">
    <property type="entry name" value="NagZ_Beta-hexosaminidase"/>
</dbReference>
<evidence type="ECO:0000256" key="4">
    <source>
        <dbReference type="ARBA" id="ARBA00022801"/>
    </source>
</evidence>
<dbReference type="Gene3D" id="3.20.20.300">
    <property type="entry name" value="Glycoside hydrolase, family 3, N-terminal domain"/>
    <property type="match status" value="1"/>
</dbReference>
<dbReference type="EMBL" id="LGTC01000001">
    <property type="protein sequence ID" value="KNY25645.1"/>
    <property type="molecule type" value="Genomic_DNA"/>
</dbReference>
<dbReference type="GO" id="GO:0005975">
    <property type="term" value="P:carbohydrate metabolic process"/>
    <property type="evidence" value="ECO:0007669"/>
    <property type="project" value="InterPro"/>
</dbReference>